<keyword evidence="8" id="KW-0378">Hydrolase</keyword>
<evidence type="ECO:0000256" key="6">
    <source>
        <dbReference type="SAM" id="Phobius"/>
    </source>
</evidence>
<feature type="transmembrane region" description="Helical" evidence="6">
    <location>
        <begin position="302"/>
        <end position="321"/>
    </location>
</feature>
<evidence type="ECO:0000313" key="9">
    <source>
        <dbReference type="Proteomes" id="UP000243200"/>
    </source>
</evidence>
<dbReference type="OrthoDB" id="418595at2759"/>
<dbReference type="InterPro" id="IPR050925">
    <property type="entry name" value="Rhomboid_protease_S54"/>
</dbReference>
<dbReference type="Proteomes" id="UP000243200">
    <property type="component" value="Unassembled WGS sequence"/>
</dbReference>
<feature type="transmembrane region" description="Helical" evidence="6">
    <location>
        <begin position="389"/>
        <end position="410"/>
    </location>
</feature>
<dbReference type="InterPro" id="IPR022764">
    <property type="entry name" value="Peptidase_S54_rhomboid_dom"/>
</dbReference>
<sequence>MSFVVREKRLTKLFTHVWRLCGGSFYVDGTNTDCNHTCGIYAGEIRGGVGFPRGREKTWFVYHGPPLRYEVGRINAFKNNNVRKFTRYSQKAEKNEGKMRKNRIHGTDSTKGLHRTRENIHSLLQHVQRLDVAMKLHKMNRVLLEMFSVGEKRIANFVQSSYCEVRLKYTLLKKKIKNGLYATRRINYANFVPSFFHTHTFYMPKNDKSVKHLFYSIAAKGRYSFNNTIYLFKGDIIRNVKKIYTVNGPYYKRLFIYHYNKSPVTYTLMLLHILIYILWLNAKPIDTTSDFFGGRKKKRKSLYILTSDFMYTYFCCSLQSLREKRLYTLVTNLISHNTIQSFLLNTISLFYIGRSLEMILNSKNFILTYLVSGIISSYVQTLYHKNSYYSNIYVLGASGSISSILATYTLMYPSQNIYLYGVLALPLALFSSLYFLNELYCVLIDKNDNTGHVAHLTGMCLGVLYYYLYVKSRVYR</sequence>
<keyword evidence="3 6" id="KW-1133">Transmembrane helix</keyword>
<keyword evidence="2 6" id="KW-0812">Transmembrane</keyword>
<evidence type="ECO:0000259" key="7">
    <source>
        <dbReference type="Pfam" id="PF01694"/>
    </source>
</evidence>
<dbReference type="EMBL" id="FLRJ01000294">
    <property type="protein sequence ID" value="SBT73261.1"/>
    <property type="molecule type" value="Genomic_DNA"/>
</dbReference>
<dbReference type="Pfam" id="PF01694">
    <property type="entry name" value="Rhomboid"/>
    <property type="match status" value="1"/>
</dbReference>
<dbReference type="GO" id="GO:0004252">
    <property type="term" value="F:serine-type endopeptidase activity"/>
    <property type="evidence" value="ECO:0007669"/>
    <property type="project" value="InterPro"/>
</dbReference>
<keyword evidence="4 6" id="KW-0472">Membrane</keyword>
<dbReference type="VEuPathDB" id="PlasmoDB:PocGH01_10026400"/>
<evidence type="ECO:0000313" key="8">
    <source>
        <dbReference type="EMBL" id="SBT73261.1"/>
    </source>
</evidence>
<comment type="subcellular location">
    <subcellularLocation>
        <location evidence="1">Membrane</location>
        <topology evidence="1">Multi-pass membrane protein</topology>
    </subcellularLocation>
</comment>
<evidence type="ECO:0000256" key="3">
    <source>
        <dbReference type="ARBA" id="ARBA00022989"/>
    </source>
</evidence>
<dbReference type="VEuPathDB" id="PlasmoDB:POWCR01_000095000"/>
<feature type="transmembrane region" description="Helical" evidence="6">
    <location>
        <begin position="417"/>
        <end position="436"/>
    </location>
</feature>
<dbReference type="AlphaFoldDB" id="A0A1C3KHN1"/>
<reference evidence="8 9" key="1">
    <citation type="submission" date="2016-06" db="EMBL/GenBank/DDBJ databases">
        <authorList>
            <consortium name="Pathogen Informatics"/>
        </authorList>
    </citation>
    <scope>NUCLEOTIDE SEQUENCE [LARGE SCALE GENOMIC DNA]</scope>
</reference>
<feature type="transmembrane region" description="Helical" evidence="6">
    <location>
        <begin position="365"/>
        <end position="383"/>
    </location>
</feature>
<organism evidence="8 9">
    <name type="scientific">Plasmodium ovale</name>
    <name type="common">malaria parasite P. ovale</name>
    <dbReference type="NCBI Taxonomy" id="36330"/>
    <lineage>
        <taxon>Eukaryota</taxon>
        <taxon>Sar</taxon>
        <taxon>Alveolata</taxon>
        <taxon>Apicomplexa</taxon>
        <taxon>Aconoidasida</taxon>
        <taxon>Haemosporida</taxon>
        <taxon>Plasmodiidae</taxon>
        <taxon>Plasmodium</taxon>
        <taxon>Plasmodium (Plasmodium)</taxon>
    </lineage>
</organism>
<proteinExistence type="predicted"/>
<dbReference type="Gene3D" id="1.20.1540.10">
    <property type="entry name" value="Rhomboid-like"/>
    <property type="match status" value="1"/>
</dbReference>
<gene>
    <name evidence="8" type="primary">ROM9</name>
    <name evidence="8" type="ORF">POWCR01_000095000</name>
</gene>
<evidence type="ECO:0000256" key="1">
    <source>
        <dbReference type="ARBA" id="ARBA00004141"/>
    </source>
</evidence>
<dbReference type="PANTHER" id="PTHR43731">
    <property type="entry name" value="RHOMBOID PROTEASE"/>
    <property type="match status" value="1"/>
</dbReference>
<feature type="region of interest" description="Disordered" evidence="5">
    <location>
        <begin position="92"/>
        <end position="112"/>
    </location>
</feature>
<keyword evidence="8" id="KW-0645">Protease</keyword>
<dbReference type="SUPFAM" id="SSF144091">
    <property type="entry name" value="Rhomboid-like"/>
    <property type="match status" value="1"/>
</dbReference>
<dbReference type="GO" id="GO:0006508">
    <property type="term" value="P:proteolysis"/>
    <property type="evidence" value="ECO:0007669"/>
    <property type="project" value="UniProtKB-KW"/>
</dbReference>
<dbReference type="InterPro" id="IPR035952">
    <property type="entry name" value="Rhomboid-like_sf"/>
</dbReference>
<feature type="transmembrane region" description="Helical" evidence="6">
    <location>
        <begin position="452"/>
        <end position="470"/>
    </location>
</feature>
<protein>
    <submittedName>
        <fullName evidence="8">Rhomboid protease ROM9, putative</fullName>
    </submittedName>
</protein>
<evidence type="ECO:0000256" key="2">
    <source>
        <dbReference type="ARBA" id="ARBA00022692"/>
    </source>
</evidence>
<dbReference type="PANTHER" id="PTHR43731:SF26">
    <property type="entry name" value="RHOMBOID-LIKE PROTEIN 10, CHLOROPLASTIC"/>
    <property type="match status" value="1"/>
</dbReference>
<name>A0A1C3KHN1_PLAOA</name>
<accession>A0A1C3KHN1</accession>
<evidence type="ECO:0000256" key="4">
    <source>
        <dbReference type="ARBA" id="ARBA00023136"/>
    </source>
</evidence>
<evidence type="ECO:0000256" key="5">
    <source>
        <dbReference type="SAM" id="MobiDB-lite"/>
    </source>
</evidence>
<dbReference type="GO" id="GO:0016020">
    <property type="term" value="C:membrane"/>
    <property type="evidence" value="ECO:0007669"/>
    <property type="project" value="UniProtKB-SubCell"/>
</dbReference>
<feature type="domain" description="Peptidase S54 rhomboid" evidence="7">
    <location>
        <begin position="324"/>
        <end position="471"/>
    </location>
</feature>
<feature type="transmembrane region" description="Helical" evidence="6">
    <location>
        <begin position="264"/>
        <end position="282"/>
    </location>
</feature>
<feature type="transmembrane region" description="Helical" evidence="6">
    <location>
        <begin position="333"/>
        <end position="353"/>
    </location>
</feature>